<dbReference type="PANTHER" id="PTHR11926">
    <property type="entry name" value="GLUCOSYL/GLUCURONOSYL TRANSFERASES"/>
    <property type="match status" value="1"/>
</dbReference>
<evidence type="ECO:0000313" key="2">
    <source>
        <dbReference type="EnsemblPlants" id="TuG1812G0700005102.01.T01.cds360108"/>
    </source>
</evidence>
<reference evidence="2" key="2">
    <citation type="submission" date="2018-03" db="EMBL/GenBank/DDBJ databases">
        <title>The Triticum urartu genome reveals the dynamic nature of wheat genome evolution.</title>
        <authorList>
            <person name="Ling H."/>
            <person name="Ma B."/>
            <person name="Shi X."/>
            <person name="Liu H."/>
            <person name="Dong L."/>
            <person name="Sun H."/>
            <person name="Cao Y."/>
            <person name="Gao Q."/>
            <person name="Zheng S."/>
            <person name="Li Y."/>
            <person name="Yu Y."/>
            <person name="Du H."/>
            <person name="Qi M."/>
            <person name="Li Y."/>
            <person name="Yu H."/>
            <person name="Cui Y."/>
            <person name="Wang N."/>
            <person name="Chen C."/>
            <person name="Wu H."/>
            <person name="Zhao Y."/>
            <person name="Zhang J."/>
            <person name="Li Y."/>
            <person name="Zhou W."/>
            <person name="Zhang B."/>
            <person name="Hu W."/>
            <person name="Eijk M."/>
            <person name="Tang J."/>
            <person name="Witsenboer H."/>
            <person name="Zhao S."/>
            <person name="Li Z."/>
            <person name="Zhang A."/>
            <person name="Wang D."/>
            <person name="Liang C."/>
        </authorList>
    </citation>
    <scope>NUCLEOTIDE SEQUENCE [LARGE SCALE GENOMIC DNA]</scope>
    <source>
        <strain evidence="2">cv. G1812</strain>
    </source>
</reference>
<reference evidence="3" key="1">
    <citation type="journal article" date="2013" name="Nature">
        <title>Draft genome of the wheat A-genome progenitor Triticum urartu.</title>
        <authorList>
            <person name="Ling H.Q."/>
            <person name="Zhao S."/>
            <person name="Liu D."/>
            <person name="Wang J."/>
            <person name="Sun H."/>
            <person name="Zhang C."/>
            <person name="Fan H."/>
            <person name="Li D."/>
            <person name="Dong L."/>
            <person name="Tao Y."/>
            <person name="Gao C."/>
            <person name="Wu H."/>
            <person name="Li Y."/>
            <person name="Cui Y."/>
            <person name="Guo X."/>
            <person name="Zheng S."/>
            <person name="Wang B."/>
            <person name="Yu K."/>
            <person name="Liang Q."/>
            <person name="Yang W."/>
            <person name="Lou X."/>
            <person name="Chen J."/>
            <person name="Feng M."/>
            <person name="Jian J."/>
            <person name="Zhang X."/>
            <person name="Luo G."/>
            <person name="Jiang Y."/>
            <person name="Liu J."/>
            <person name="Wang Z."/>
            <person name="Sha Y."/>
            <person name="Zhang B."/>
            <person name="Wu H."/>
            <person name="Tang D."/>
            <person name="Shen Q."/>
            <person name="Xue P."/>
            <person name="Zou S."/>
            <person name="Wang X."/>
            <person name="Liu X."/>
            <person name="Wang F."/>
            <person name="Yang Y."/>
            <person name="An X."/>
            <person name="Dong Z."/>
            <person name="Zhang K."/>
            <person name="Zhang X."/>
            <person name="Luo M.C."/>
            <person name="Dvorak J."/>
            <person name="Tong Y."/>
            <person name="Wang J."/>
            <person name="Yang H."/>
            <person name="Li Z."/>
            <person name="Wang D."/>
            <person name="Zhang A."/>
            <person name="Wang J."/>
        </authorList>
    </citation>
    <scope>NUCLEOTIDE SEQUENCE</scope>
    <source>
        <strain evidence="3">cv. G1812</strain>
    </source>
</reference>
<reference evidence="2" key="3">
    <citation type="submission" date="2022-06" db="UniProtKB">
        <authorList>
            <consortium name="EnsemblPlants"/>
        </authorList>
    </citation>
    <scope>IDENTIFICATION</scope>
</reference>
<name>A0A8R7VB61_TRIUA</name>
<evidence type="ECO:0000256" key="1">
    <source>
        <dbReference type="ARBA" id="ARBA00009995"/>
    </source>
</evidence>
<dbReference type="PANTHER" id="PTHR11926:SF1451">
    <property type="entry name" value="OS07G0241500 PROTEIN"/>
    <property type="match status" value="1"/>
</dbReference>
<dbReference type="EnsemblPlants" id="TuG1812G0700005102.01.T01">
    <property type="protein sequence ID" value="TuG1812G0700005102.01.T01.cds360108"/>
    <property type="gene ID" value="TuG1812G0700005102.01"/>
</dbReference>
<dbReference type="Proteomes" id="UP000015106">
    <property type="component" value="Chromosome 3"/>
</dbReference>
<keyword evidence="3" id="KW-1185">Reference proteome</keyword>
<protein>
    <submittedName>
        <fullName evidence="2">Uncharacterized protein</fullName>
    </submittedName>
</protein>
<sequence>MRGLFLSSSDDHGMLSKFLARATHAARCYSALVLNIFEALETYELQKIRDEISTAMVLVTGPLRRLSSKTEGTAGRSGSVLMHEDRTCIEWLDTQAIGSVLYMSAGSLACMDSGELSEVVWGLANNGQPFLWVIRQDLVTGSGGPCLPKGFNDAVEGRGKVTSRPRSRMCWPTMRWVGFGPTTGGTQRSRVYPRVAR</sequence>
<dbReference type="AlphaFoldDB" id="A0A8R7VB61"/>
<evidence type="ECO:0000313" key="3">
    <source>
        <dbReference type="Proteomes" id="UP000015106"/>
    </source>
</evidence>
<organism evidence="2 3">
    <name type="scientific">Triticum urartu</name>
    <name type="common">Red wild einkorn</name>
    <name type="synonym">Crithodium urartu</name>
    <dbReference type="NCBI Taxonomy" id="4572"/>
    <lineage>
        <taxon>Eukaryota</taxon>
        <taxon>Viridiplantae</taxon>
        <taxon>Streptophyta</taxon>
        <taxon>Embryophyta</taxon>
        <taxon>Tracheophyta</taxon>
        <taxon>Spermatophyta</taxon>
        <taxon>Magnoliopsida</taxon>
        <taxon>Liliopsida</taxon>
        <taxon>Poales</taxon>
        <taxon>Poaceae</taxon>
        <taxon>BOP clade</taxon>
        <taxon>Pooideae</taxon>
        <taxon>Triticodae</taxon>
        <taxon>Triticeae</taxon>
        <taxon>Triticinae</taxon>
        <taxon>Triticum</taxon>
    </lineage>
</organism>
<accession>A0A8R7VB61</accession>
<dbReference type="GO" id="GO:0080044">
    <property type="term" value="F:quercetin 7-O-glucosyltransferase activity"/>
    <property type="evidence" value="ECO:0007669"/>
    <property type="project" value="TreeGrafter"/>
</dbReference>
<dbReference type="Gramene" id="TuG1812G0700005102.01.T01">
    <property type="protein sequence ID" value="TuG1812G0700005102.01.T01.cds360108"/>
    <property type="gene ID" value="TuG1812G0700005102.01"/>
</dbReference>
<comment type="similarity">
    <text evidence="1">Belongs to the UDP-glycosyltransferase family.</text>
</comment>
<dbReference type="SUPFAM" id="SSF53756">
    <property type="entry name" value="UDP-Glycosyltransferase/glycogen phosphorylase"/>
    <property type="match status" value="1"/>
</dbReference>
<proteinExistence type="inferred from homology"/>
<dbReference type="GO" id="GO:0080043">
    <property type="term" value="F:quercetin 3-O-glucosyltransferase activity"/>
    <property type="evidence" value="ECO:0007669"/>
    <property type="project" value="TreeGrafter"/>
</dbReference>
<dbReference type="Gene3D" id="3.40.50.2000">
    <property type="entry name" value="Glycogen Phosphorylase B"/>
    <property type="match status" value="2"/>
</dbReference>